<dbReference type="STRING" id="307507.A0A2V0NZ20"/>
<reference evidence="2 3" key="1">
    <citation type="journal article" date="2018" name="Sci. Rep.">
        <title>Raphidocelis subcapitata (=Pseudokirchneriella subcapitata) provides an insight into genome evolution and environmental adaptations in the Sphaeropleales.</title>
        <authorList>
            <person name="Suzuki S."/>
            <person name="Yamaguchi H."/>
            <person name="Nakajima N."/>
            <person name="Kawachi M."/>
        </authorList>
    </citation>
    <scope>NUCLEOTIDE SEQUENCE [LARGE SCALE GENOMIC DNA]</scope>
    <source>
        <strain evidence="2 3">NIES-35</strain>
    </source>
</reference>
<keyword evidence="3" id="KW-1185">Reference proteome</keyword>
<name>A0A2V0NZ20_9CHLO</name>
<organism evidence="2 3">
    <name type="scientific">Raphidocelis subcapitata</name>
    <dbReference type="NCBI Taxonomy" id="307507"/>
    <lineage>
        <taxon>Eukaryota</taxon>
        <taxon>Viridiplantae</taxon>
        <taxon>Chlorophyta</taxon>
        <taxon>core chlorophytes</taxon>
        <taxon>Chlorophyceae</taxon>
        <taxon>CS clade</taxon>
        <taxon>Sphaeropleales</taxon>
        <taxon>Selenastraceae</taxon>
        <taxon>Raphidocelis</taxon>
    </lineage>
</organism>
<proteinExistence type="predicted"/>
<dbReference type="SUPFAM" id="SSF52788">
    <property type="entry name" value="Phosphotyrosine protein phosphatases I"/>
    <property type="match status" value="1"/>
</dbReference>
<evidence type="ECO:0000313" key="2">
    <source>
        <dbReference type="EMBL" id="GBF90823.1"/>
    </source>
</evidence>
<sequence>MKAAAHAQARRLGPAGPRAAAPAGGAGRQCRRRRRCASAYEGELAAGAGERAAPSSTHSLPDVDWSRYHLQVLFIDSNDVLRGRLAAALFERVAEWNGYGRILLPWTCGVEADQGATADLSTQAALMFKARQLGLRPKAFARPTERFEAADLDRHDVLIALDTPTKEAVLRMVDPRYREYYDASVRLLSEYAAPGLAQDDALLRRGGLALLPRDYASALAAPPRPLPELRALVDVPRPDLADPEAAAAWDELVAELMVCSAGLARYLIDSYPPDMPPPPWL</sequence>
<evidence type="ECO:0008006" key="4">
    <source>
        <dbReference type="Google" id="ProtNLM"/>
    </source>
</evidence>
<evidence type="ECO:0000256" key="1">
    <source>
        <dbReference type="SAM" id="MobiDB-lite"/>
    </source>
</evidence>
<accession>A0A2V0NZ20</accession>
<dbReference type="Gene3D" id="3.40.50.2300">
    <property type="match status" value="1"/>
</dbReference>
<dbReference type="EMBL" id="BDRX01000020">
    <property type="protein sequence ID" value="GBF90823.1"/>
    <property type="molecule type" value="Genomic_DNA"/>
</dbReference>
<dbReference type="InterPro" id="IPR036196">
    <property type="entry name" value="Ptyr_pPase_sf"/>
</dbReference>
<feature type="region of interest" description="Disordered" evidence="1">
    <location>
        <begin position="1"/>
        <end position="27"/>
    </location>
</feature>
<dbReference type="InParanoid" id="A0A2V0NZ20"/>
<dbReference type="Proteomes" id="UP000247498">
    <property type="component" value="Unassembled WGS sequence"/>
</dbReference>
<feature type="compositionally biased region" description="Low complexity" evidence="1">
    <location>
        <begin position="10"/>
        <end position="23"/>
    </location>
</feature>
<dbReference type="OrthoDB" id="507543at2759"/>
<protein>
    <recommendedName>
        <fullName evidence="4">Phosphotyrosine protein phosphatase I domain-containing protein</fullName>
    </recommendedName>
</protein>
<gene>
    <name evidence="2" type="ORF">Rsub_03677</name>
</gene>
<evidence type="ECO:0000313" key="3">
    <source>
        <dbReference type="Proteomes" id="UP000247498"/>
    </source>
</evidence>
<comment type="caution">
    <text evidence="2">The sequence shown here is derived from an EMBL/GenBank/DDBJ whole genome shotgun (WGS) entry which is preliminary data.</text>
</comment>
<dbReference type="AlphaFoldDB" id="A0A2V0NZ20"/>